<feature type="transmembrane region" description="Helical" evidence="1">
    <location>
        <begin position="91"/>
        <end position="111"/>
    </location>
</feature>
<dbReference type="EMBL" id="RBDY01000010">
    <property type="protein sequence ID" value="RKN21925.1"/>
    <property type="molecule type" value="Genomic_DNA"/>
</dbReference>
<sequence length="138" mass="14251">MAFGWLLAAFLVAAGGWASFDPVEDAVRADGRERSTMTLVACDRDACTGMLASTGETVVLRQVIAREEGERLDVALRPGTDEAVRTGAAGALYAGLPLIGALLMAAVVIGGGLRLYRTAWAVAGGALAALLATFALWI</sequence>
<organism evidence="2 5">
    <name type="scientific">Streptomyces radicis</name>
    <dbReference type="NCBI Taxonomy" id="1750517"/>
    <lineage>
        <taxon>Bacteria</taxon>
        <taxon>Bacillati</taxon>
        <taxon>Actinomycetota</taxon>
        <taxon>Actinomycetes</taxon>
        <taxon>Kitasatosporales</taxon>
        <taxon>Streptomycetaceae</taxon>
        <taxon>Streptomyces</taxon>
    </lineage>
</organism>
<evidence type="ECO:0000256" key="1">
    <source>
        <dbReference type="SAM" id="Phobius"/>
    </source>
</evidence>
<evidence type="ECO:0000313" key="5">
    <source>
        <dbReference type="Proteomes" id="UP000275024"/>
    </source>
</evidence>
<dbReference type="OrthoDB" id="4332438at2"/>
<proteinExistence type="predicted"/>
<evidence type="ECO:0000313" key="2">
    <source>
        <dbReference type="EMBL" id="RKN08767.1"/>
    </source>
</evidence>
<keyword evidence="4" id="KW-1185">Reference proteome</keyword>
<dbReference type="EMBL" id="RBDX01000010">
    <property type="protein sequence ID" value="RKN08767.1"/>
    <property type="molecule type" value="Genomic_DNA"/>
</dbReference>
<dbReference type="Proteomes" id="UP000275024">
    <property type="component" value="Unassembled WGS sequence"/>
</dbReference>
<keyword evidence="1" id="KW-0472">Membrane</keyword>
<gene>
    <name evidence="3" type="ORF">D7318_15740</name>
    <name evidence="2" type="ORF">D7319_14785</name>
</gene>
<keyword evidence="1" id="KW-1133">Transmembrane helix</keyword>
<accession>A0A3A9WRK6</accession>
<keyword evidence="1" id="KW-0812">Transmembrane</keyword>
<name>A0A3A9WRK6_9ACTN</name>
<dbReference type="Proteomes" id="UP000268652">
    <property type="component" value="Unassembled WGS sequence"/>
</dbReference>
<dbReference type="AlphaFoldDB" id="A0A3A9WRK6"/>
<protein>
    <submittedName>
        <fullName evidence="2">Uncharacterized protein</fullName>
    </submittedName>
</protein>
<evidence type="ECO:0000313" key="4">
    <source>
        <dbReference type="Proteomes" id="UP000268652"/>
    </source>
</evidence>
<reference evidence="4 5" key="1">
    <citation type="submission" date="2018-09" db="EMBL/GenBank/DDBJ databases">
        <title>Streptomyces sp. nov. DS1-2, an endophytic actinomycete isolated from roots of Dendrobium scabrilingue.</title>
        <authorList>
            <person name="Kuncharoen N."/>
            <person name="Kudo T."/>
            <person name="Ohkuma M."/>
            <person name="Yuki M."/>
            <person name="Tanasupawat S."/>
        </authorList>
    </citation>
    <scope>NUCLEOTIDE SEQUENCE [LARGE SCALE GENOMIC DNA]</scope>
    <source>
        <strain evidence="2 5">AZ1-7</strain>
        <strain evidence="3 4">DS1-2</strain>
    </source>
</reference>
<evidence type="ECO:0000313" key="3">
    <source>
        <dbReference type="EMBL" id="RKN21925.1"/>
    </source>
</evidence>
<feature type="transmembrane region" description="Helical" evidence="1">
    <location>
        <begin position="118"/>
        <end position="137"/>
    </location>
</feature>
<comment type="caution">
    <text evidence="2">The sequence shown here is derived from an EMBL/GenBank/DDBJ whole genome shotgun (WGS) entry which is preliminary data.</text>
</comment>